<protein>
    <submittedName>
        <fullName evidence="5">Gamma-aminobutyraldehyde dehydrogenase</fullName>
    </submittedName>
</protein>
<evidence type="ECO:0000313" key="6">
    <source>
        <dbReference type="Proteomes" id="UP001585053"/>
    </source>
</evidence>
<evidence type="ECO:0000256" key="3">
    <source>
        <dbReference type="RuleBase" id="RU003345"/>
    </source>
</evidence>
<keyword evidence="6" id="KW-1185">Reference proteome</keyword>
<dbReference type="InterPro" id="IPR015657">
    <property type="entry name" value="Aminobutyraldehyde_DH"/>
</dbReference>
<comment type="caution">
    <text evidence="5">The sequence shown here is derived from an EMBL/GenBank/DDBJ whole genome shotgun (WGS) entry which is preliminary data.</text>
</comment>
<dbReference type="RefSeq" id="WP_014911154.1">
    <property type="nucleotide sequence ID" value="NZ_JAYMRS010000001.1"/>
</dbReference>
<name>A0ABV5DPL5_9ACTN</name>
<dbReference type="InterPro" id="IPR015590">
    <property type="entry name" value="Aldehyde_DH_dom"/>
</dbReference>
<keyword evidence="1 3" id="KW-0560">Oxidoreductase</keyword>
<dbReference type="PANTHER" id="PTHR11699">
    <property type="entry name" value="ALDEHYDE DEHYDROGENASE-RELATED"/>
    <property type="match status" value="1"/>
</dbReference>
<dbReference type="SUPFAM" id="SSF53720">
    <property type="entry name" value="ALDH-like"/>
    <property type="match status" value="1"/>
</dbReference>
<dbReference type="NCBIfam" id="NF010000">
    <property type="entry name" value="PRK13473.1"/>
    <property type="match status" value="1"/>
</dbReference>
<evidence type="ECO:0000256" key="1">
    <source>
        <dbReference type="ARBA" id="ARBA00023002"/>
    </source>
</evidence>
<dbReference type="Gene3D" id="3.40.309.10">
    <property type="entry name" value="Aldehyde Dehydrogenase, Chain A, domain 2"/>
    <property type="match status" value="1"/>
</dbReference>
<gene>
    <name evidence="5" type="ORF">VSQ78_02340</name>
</gene>
<dbReference type="PROSITE" id="PS00687">
    <property type="entry name" value="ALDEHYDE_DEHYDR_GLU"/>
    <property type="match status" value="1"/>
</dbReference>
<evidence type="ECO:0000313" key="5">
    <source>
        <dbReference type="EMBL" id="MFB8766524.1"/>
    </source>
</evidence>
<evidence type="ECO:0000259" key="4">
    <source>
        <dbReference type="Pfam" id="PF00171"/>
    </source>
</evidence>
<dbReference type="InterPro" id="IPR029510">
    <property type="entry name" value="Ald_DH_CS_GLU"/>
</dbReference>
<dbReference type="Gene3D" id="3.40.605.10">
    <property type="entry name" value="Aldehyde Dehydrogenase, Chain A, domain 1"/>
    <property type="match status" value="1"/>
</dbReference>
<feature type="domain" description="Aldehyde dehydrogenase" evidence="4">
    <location>
        <begin position="14"/>
        <end position="470"/>
    </location>
</feature>
<dbReference type="InterPro" id="IPR016162">
    <property type="entry name" value="Ald_DH_N"/>
</dbReference>
<comment type="similarity">
    <text evidence="3">Belongs to the aldehyde dehydrogenase family.</text>
</comment>
<sequence length="476" mass="51044">MSSRLQNFVDGAFVDAHGQGTIDIVDPTNGTTVAVSPISDDVDVDAAFTAARAAFASWRDVTPGERQRLLLKIADAVEAHTDEIVEAQHRDTGQPRWMISQEEVGMGVDHLRFFAGAARALEGRAAAEYMEGHTSYVRREPVGVVAQVTPWNYPLLMAVWKIGPALAAGNCIVLKPSDTTPESTLVLARLIGEILPAGVFNVVLGDAETGRLMVEHPEPAMVAITGSVRAGRQVAASAAQGLKRGHLELGGKAPAVVFADADLAATAKALVEFGTFNAGQDCTAVTRVLVEESAHDRLVELLAEAARGTRTGDTDESRNDYGPLNNARHFASVTDKLNRLPEHATVVTGGKAVEGDGFFVEPTVITGVRQDDELVQEETFGPILTVQTFTSEKEAVELANGVDYALAASVWTSDHGAAMRLTRDLDFGCVWVNTHVLLTAEMPHGGFKHSGYGKDLSLYSVEEYTRVKHVMHALEI</sequence>
<dbReference type="CDD" id="cd07092">
    <property type="entry name" value="ALDH_ABALDH-YdcW"/>
    <property type="match status" value="1"/>
</dbReference>
<dbReference type="InterPro" id="IPR016161">
    <property type="entry name" value="Ald_DH/histidinol_DH"/>
</dbReference>
<evidence type="ECO:0000256" key="2">
    <source>
        <dbReference type="PROSITE-ProRule" id="PRU10007"/>
    </source>
</evidence>
<dbReference type="Pfam" id="PF00171">
    <property type="entry name" value="Aldedh"/>
    <property type="match status" value="1"/>
</dbReference>
<dbReference type="EMBL" id="JAYMRS010000001">
    <property type="protein sequence ID" value="MFB8766524.1"/>
    <property type="molecule type" value="Genomic_DNA"/>
</dbReference>
<organism evidence="5 6">
    <name type="scientific">Nocardiopsis alba</name>
    <dbReference type="NCBI Taxonomy" id="53437"/>
    <lineage>
        <taxon>Bacteria</taxon>
        <taxon>Bacillati</taxon>
        <taxon>Actinomycetota</taxon>
        <taxon>Actinomycetes</taxon>
        <taxon>Streptosporangiales</taxon>
        <taxon>Nocardiopsidaceae</taxon>
        <taxon>Nocardiopsis</taxon>
    </lineage>
</organism>
<dbReference type="InterPro" id="IPR016163">
    <property type="entry name" value="Ald_DH_C"/>
</dbReference>
<feature type="active site" evidence="2">
    <location>
        <position position="248"/>
    </location>
</feature>
<reference evidence="5 6" key="1">
    <citation type="submission" date="2024-01" db="EMBL/GenBank/DDBJ databases">
        <title>Genome mining of biosynthetic gene clusters to explore secondary metabolites of Streptomyces sp.</title>
        <authorList>
            <person name="Baig A."/>
            <person name="Ajitkumar Shintre N."/>
            <person name="Kumar H."/>
            <person name="Anbarasu A."/>
            <person name="Ramaiah S."/>
        </authorList>
    </citation>
    <scope>NUCLEOTIDE SEQUENCE [LARGE SCALE GENOMIC DNA]</scope>
    <source>
        <strain evidence="5 6">A01</strain>
    </source>
</reference>
<accession>A0ABV5DPL5</accession>
<dbReference type="Proteomes" id="UP001585053">
    <property type="component" value="Unassembled WGS sequence"/>
</dbReference>
<proteinExistence type="inferred from homology"/>